<feature type="transmembrane region" description="Helical" evidence="1">
    <location>
        <begin position="106"/>
        <end position="126"/>
    </location>
</feature>
<keyword evidence="1" id="KW-1133">Transmembrane helix</keyword>
<dbReference type="STRING" id="1543721.AAY24_17215"/>
<dbReference type="Pfam" id="PF01569">
    <property type="entry name" value="PAP2"/>
    <property type="match status" value="1"/>
</dbReference>
<proteinExistence type="predicted"/>
<accession>A0A558CYB0</accession>
<feature type="transmembrane region" description="Helical" evidence="1">
    <location>
        <begin position="210"/>
        <end position="230"/>
    </location>
</feature>
<evidence type="ECO:0000313" key="4">
    <source>
        <dbReference type="Proteomes" id="UP000317355"/>
    </source>
</evidence>
<dbReference type="InterPro" id="IPR000326">
    <property type="entry name" value="PAP2/HPO"/>
</dbReference>
<dbReference type="CDD" id="cd01610">
    <property type="entry name" value="PAP2_like"/>
    <property type="match status" value="1"/>
</dbReference>
<evidence type="ECO:0000313" key="3">
    <source>
        <dbReference type="EMBL" id="TVT53762.1"/>
    </source>
</evidence>
<feature type="transmembrane region" description="Helical" evidence="1">
    <location>
        <begin position="71"/>
        <end position="94"/>
    </location>
</feature>
<evidence type="ECO:0000259" key="2">
    <source>
        <dbReference type="SMART" id="SM00014"/>
    </source>
</evidence>
<dbReference type="SMART" id="SM00014">
    <property type="entry name" value="acidPPc"/>
    <property type="match status" value="1"/>
</dbReference>
<gene>
    <name evidence="3" type="ORF">FHK82_11465</name>
</gene>
<sequence length="254" mass="28947">MQSPPFCWMSNRMILTTNNGWQIKRLVSANLLSLILLLSWLLEPSRGLWLALDEQIFWAMNRSLHWGEGWQRFWAIANNRVFDLVAAIAMTLLFAHQALLRDRERIKHYVALGAFMFITLLLMLLISKNLPIERPSATAQFTDAVRLSQLVPDIPTKDYSSDSFPGDHGLVLLLSAGFALAYLPKIHGLLALVLMVLFTLPRLMSGAHWLTDEIVGALSLGLVTLSWLFATPLHRAILDWFEQKTRRLFELLGR</sequence>
<dbReference type="AlphaFoldDB" id="A0A558CYB0"/>
<keyword evidence="1" id="KW-0472">Membrane</keyword>
<dbReference type="InterPro" id="IPR036938">
    <property type="entry name" value="PAP2/HPO_sf"/>
</dbReference>
<organism evidence="3 4">
    <name type="scientific">Sedimenticola thiotaurini</name>
    <dbReference type="NCBI Taxonomy" id="1543721"/>
    <lineage>
        <taxon>Bacteria</taxon>
        <taxon>Pseudomonadati</taxon>
        <taxon>Pseudomonadota</taxon>
        <taxon>Gammaproteobacteria</taxon>
        <taxon>Chromatiales</taxon>
        <taxon>Sedimenticolaceae</taxon>
        <taxon>Sedimenticola</taxon>
    </lineage>
</organism>
<dbReference type="Proteomes" id="UP000317355">
    <property type="component" value="Unassembled WGS sequence"/>
</dbReference>
<protein>
    <submittedName>
        <fullName evidence="3">Phosphatase PAP2 family protein</fullName>
    </submittedName>
</protein>
<reference evidence="3 4" key="1">
    <citation type="submission" date="2019-07" db="EMBL/GenBank/DDBJ databases">
        <title>The pathways for chlorine oxyanion respiration interact through the shared metabolite chlorate.</title>
        <authorList>
            <person name="Barnum T.P."/>
            <person name="Cheng Y."/>
            <person name="Hill K.A."/>
            <person name="Lucas L.N."/>
            <person name="Carlson H.K."/>
            <person name="Coates J.D."/>
        </authorList>
    </citation>
    <scope>NUCLEOTIDE SEQUENCE [LARGE SCALE GENOMIC DNA]</scope>
    <source>
        <strain evidence="3">BK-3</strain>
    </source>
</reference>
<evidence type="ECO:0000256" key="1">
    <source>
        <dbReference type="SAM" id="Phobius"/>
    </source>
</evidence>
<feature type="domain" description="Phosphatidic acid phosphatase type 2/haloperoxidase" evidence="2">
    <location>
        <begin position="107"/>
        <end position="228"/>
    </location>
</feature>
<dbReference type="EMBL" id="VMRY01000051">
    <property type="protein sequence ID" value="TVT53762.1"/>
    <property type="molecule type" value="Genomic_DNA"/>
</dbReference>
<dbReference type="SUPFAM" id="SSF48317">
    <property type="entry name" value="Acid phosphatase/Vanadium-dependent haloperoxidase"/>
    <property type="match status" value="1"/>
</dbReference>
<name>A0A558CYB0_9GAMM</name>
<keyword evidence="1" id="KW-0812">Transmembrane</keyword>
<feature type="transmembrane region" description="Helical" evidence="1">
    <location>
        <begin position="170"/>
        <end position="198"/>
    </location>
</feature>
<comment type="caution">
    <text evidence="3">The sequence shown here is derived from an EMBL/GenBank/DDBJ whole genome shotgun (WGS) entry which is preliminary data.</text>
</comment>